<dbReference type="GO" id="GO:0000160">
    <property type="term" value="P:phosphorelay signal transduction system"/>
    <property type="evidence" value="ECO:0007669"/>
    <property type="project" value="InterPro"/>
</dbReference>
<dbReference type="SMART" id="SM00448">
    <property type="entry name" value="REC"/>
    <property type="match status" value="1"/>
</dbReference>
<protein>
    <submittedName>
        <fullName evidence="4">Two-component system, chemotaxis family, response regulator CheY</fullName>
    </submittedName>
</protein>
<dbReference type="InterPro" id="IPR001789">
    <property type="entry name" value="Sig_transdc_resp-reg_receiver"/>
</dbReference>
<dbReference type="AlphaFoldDB" id="A0A1M7RWV9"/>
<organism evidence="4 5">
    <name type="scientific">Desulfovibrio litoralis DSM 11393</name>
    <dbReference type="NCBI Taxonomy" id="1121455"/>
    <lineage>
        <taxon>Bacteria</taxon>
        <taxon>Pseudomonadati</taxon>
        <taxon>Thermodesulfobacteriota</taxon>
        <taxon>Desulfovibrionia</taxon>
        <taxon>Desulfovibrionales</taxon>
        <taxon>Desulfovibrionaceae</taxon>
        <taxon>Desulfovibrio</taxon>
    </lineage>
</organism>
<proteinExistence type="predicted"/>
<feature type="domain" description="Response regulatory" evidence="3">
    <location>
        <begin position="2"/>
        <end position="129"/>
    </location>
</feature>
<dbReference type="EMBL" id="FRDI01000002">
    <property type="protein sequence ID" value="SHN50847.1"/>
    <property type="molecule type" value="Genomic_DNA"/>
</dbReference>
<dbReference type="Pfam" id="PF00072">
    <property type="entry name" value="Response_reg"/>
    <property type="match status" value="1"/>
</dbReference>
<dbReference type="PANTHER" id="PTHR43719">
    <property type="entry name" value="TWO-COMPONENT HISTIDINE KINASE"/>
    <property type="match status" value="1"/>
</dbReference>
<sequence length="133" mass="14608">MRILIVDDDFTSRKILQKMLAQYGSVDVATDGEEGVAAFHSALKEGEAYDLITMDIIMPNMDGQKCLQEIRQIEKERGVDPKDAVKVIMVSGLSNNEALHDAFFLGAATSYITKPISKEVLLNEMSSLGLVLS</sequence>
<dbReference type="PROSITE" id="PS50110">
    <property type="entry name" value="RESPONSE_REGULATORY"/>
    <property type="match status" value="1"/>
</dbReference>
<dbReference type="InterPro" id="IPR050956">
    <property type="entry name" value="2C_system_His_kinase"/>
</dbReference>
<dbReference type="STRING" id="1121455.SAMN02745728_00292"/>
<dbReference type="RefSeq" id="WP_072695756.1">
    <property type="nucleotide sequence ID" value="NZ_FRDI01000002.1"/>
</dbReference>
<dbReference type="InterPro" id="IPR011006">
    <property type="entry name" value="CheY-like_superfamily"/>
</dbReference>
<dbReference type="Proteomes" id="UP000186469">
    <property type="component" value="Unassembled WGS sequence"/>
</dbReference>
<keyword evidence="5" id="KW-1185">Reference proteome</keyword>
<name>A0A1M7RWV9_9BACT</name>
<evidence type="ECO:0000313" key="5">
    <source>
        <dbReference type="Proteomes" id="UP000186469"/>
    </source>
</evidence>
<dbReference type="SUPFAM" id="SSF52172">
    <property type="entry name" value="CheY-like"/>
    <property type="match status" value="1"/>
</dbReference>
<evidence type="ECO:0000256" key="1">
    <source>
        <dbReference type="ARBA" id="ARBA00022553"/>
    </source>
</evidence>
<dbReference type="Gene3D" id="3.40.50.2300">
    <property type="match status" value="1"/>
</dbReference>
<evidence type="ECO:0000256" key="2">
    <source>
        <dbReference type="PROSITE-ProRule" id="PRU00169"/>
    </source>
</evidence>
<dbReference type="PANTHER" id="PTHR43719:SF28">
    <property type="entry name" value="PEROXIDE STRESS-ACTIVATED HISTIDINE KINASE MAK1-RELATED"/>
    <property type="match status" value="1"/>
</dbReference>
<accession>A0A1M7RWV9</accession>
<gene>
    <name evidence="4" type="ORF">SAMN02745728_00292</name>
</gene>
<evidence type="ECO:0000259" key="3">
    <source>
        <dbReference type="PROSITE" id="PS50110"/>
    </source>
</evidence>
<dbReference type="CDD" id="cd17546">
    <property type="entry name" value="REC_hyHK_CKI1_RcsC-like"/>
    <property type="match status" value="1"/>
</dbReference>
<reference evidence="4 5" key="1">
    <citation type="submission" date="2016-12" db="EMBL/GenBank/DDBJ databases">
        <authorList>
            <person name="Song W.-J."/>
            <person name="Kurnit D.M."/>
        </authorList>
    </citation>
    <scope>NUCLEOTIDE SEQUENCE [LARGE SCALE GENOMIC DNA]</scope>
    <source>
        <strain evidence="4 5">DSM 11393</strain>
    </source>
</reference>
<dbReference type="OrthoDB" id="9790466at2"/>
<feature type="modified residue" description="4-aspartylphosphate" evidence="2">
    <location>
        <position position="55"/>
    </location>
</feature>
<evidence type="ECO:0000313" key="4">
    <source>
        <dbReference type="EMBL" id="SHN50847.1"/>
    </source>
</evidence>
<keyword evidence="1 2" id="KW-0597">Phosphoprotein</keyword>